<keyword evidence="3 4" id="KW-0378">Hydrolase</keyword>
<dbReference type="UniPathway" id="UPA00299"/>
<reference evidence="5 6" key="2">
    <citation type="submission" date="2020-03" db="EMBL/GenBank/DDBJ databases">
        <title>Roseomonas stagni sp. nov., isolated from pond water in Japan.</title>
        <authorList>
            <person name="Furuhata K."/>
            <person name="Miyamoto H."/>
            <person name="Goto K."/>
        </authorList>
    </citation>
    <scope>NUCLEOTIDE SEQUENCE [LARGE SCALE GENOMIC DNA]</scope>
    <source>
        <strain evidence="5 6">PeD5</strain>
    </source>
</reference>
<evidence type="ECO:0000313" key="5">
    <source>
        <dbReference type="EMBL" id="NGM23311.1"/>
    </source>
</evidence>
<dbReference type="NCBIfam" id="TIGR01484">
    <property type="entry name" value="HAD-SF-IIB"/>
    <property type="match status" value="1"/>
</dbReference>
<keyword evidence="4" id="KW-0460">Magnesium</keyword>
<dbReference type="Pfam" id="PF02358">
    <property type="entry name" value="Trehalose_PPase"/>
    <property type="match status" value="1"/>
</dbReference>
<dbReference type="SUPFAM" id="SSF56784">
    <property type="entry name" value="HAD-like"/>
    <property type="match status" value="1"/>
</dbReference>
<comment type="function">
    <text evidence="4">Removes the phosphate from trehalose 6-phosphate to produce free trehalose.</text>
</comment>
<organism evidence="5 6">
    <name type="scientific">Falsiroseomonas algicola</name>
    <dbReference type="NCBI Taxonomy" id="2716930"/>
    <lineage>
        <taxon>Bacteria</taxon>
        <taxon>Pseudomonadati</taxon>
        <taxon>Pseudomonadota</taxon>
        <taxon>Alphaproteobacteria</taxon>
        <taxon>Acetobacterales</taxon>
        <taxon>Roseomonadaceae</taxon>
        <taxon>Falsiroseomonas</taxon>
    </lineage>
</organism>
<proteinExistence type="inferred from homology"/>
<dbReference type="AlphaFoldDB" id="A0A6M1LS94"/>
<protein>
    <recommendedName>
        <fullName evidence="4">Trehalose 6-phosphate phosphatase</fullName>
        <ecNumber evidence="4">3.1.3.12</ecNumber>
    </recommendedName>
</protein>
<dbReference type="EC" id="3.1.3.12" evidence="4"/>
<comment type="cofactor">
    <cofactor evidence="4">
        <name>Mg(2+)</name>
        <dbReference type="ChEBI" id="CHEBI:18420"/>
    </cofactor>
</comment>
<dbReference type="PANTHER" id="PTHR43768">
    <property type="entry name" value="TREHALOSE 6-PHOSPHATE PHOSPHATASE"/>
    <property type="match status" value="1"/>
</dbReference>
<comment type="catalytic activity">
    <reaction evidence="4">
        <text>alpha,alpha-trehalose 6-phosphate + H2O = alpha,alpha-trehalose + phosphate</text>
        <dbReference type="Rhea" id="RHEA:23420"/>
        <dbReference type="ChEBI" id="CHEBI:15377"/>
        <dbReference type="ChEBI" id="CHEBI:16551"/>
        <dbReference type="ChEBI" id="CHEBI:43474"/>
        <dbReference type="ChEBI" id="CHEBI:58429"/>
        <dbReference type="EC" id="3.1.3.12"/>
    </reaction>
</comment>
<dbReference type="GO" id="GO:0005992">
    <property type="term" value="P:trehalose biosynthetic process"/>
    <property type="evidence" value="ECO:0007669"/>
    <property type="project" value="UniProtKB-UniPathway"/>
</dbReference>
<comment type="similarity">
    <text evidence="2 4">Belongs to the trehalose phosphatase family.</text>
</comment>
<accession>A0A6M1LS94</accession>
<dbReference type="InterPro" id="IPR044651">
    <property type="entry name" value="OTSB-like"/>
</dbReference>
<evidence type="ECO:0000256" key="2">
    <source>
        <dbReference type="ARBA" id="ARBA00008770"/>
    </source>
</evidence>
<comment type="caution">
    <text evidence="5">The sequence shown here is derived from an EMBL/GenBank/DDBJ whole genome shotgun (WGS) entry which is preliminary data.</text>
</comment>
<keyword evidence="4" id="KW-0479">Metal-binding</keyword>
<evidence type="ECO:0000313" key="6">
    <source>
        <dbReference type="Proteomes" id="UP000475385"/>
    </source>
</evidence>
<dbReference type="InterPro" id="IPR023214">
    <property type="entry name" value="HAD_sf"/>
</dbReference>
<dbReference type="EMBL" id="JAAIKB010000014">
    <property type="protein sequence ID" value="NGM23311.1"/>
    <property type="molecule type" value="Genomic_DNA"/>
</dbReference>
<dbReference type="GO" id="GO:0046872">
    <property type="term" value="F:metal ion binding"/>
    <property type="evidence" value="ECO:0007669"/>
    <property type="project" value="UniProtKB-KW"/>
</dbReference>
<sequence>MDLPPTAPEPMALFLDFDGTLVDIAERPEAIDVPPGLPALLMRLSARLDGALAVVSGRPIPQLDEHLPVPIAKVGDHGGSLRVDPAGPVEGPPLASPPASWLARARLLADTFPGAFIEVKDHGFVLHYRQAPEAAGMAQGLLEAMVAEAPDHFTLMPARMAWEVTPRAVSKGTAVAALLARAPFAGRVPVFIGDDVTDEAGMAAARAAGGLGLRLQDSFGTPSALRAWLAALAEPSDTP</sequence>
<evidence type="ECO:0000256" key="4">
    <source>
        <dbReference type="RuleBase" id="RU361117"/>
    </source>
</evidence>
<keyword evidence="6" id="KW-1185">Reference proteome</keyword>
<dbReference type="PANTHER" id="PTHR43768:SF3">
    <property type="entry name" value="TREHALOSE 6-PHOSPHATE PHOSPHATASE"/>
    <property type="match status" value="1"/>
</dbReference>
<evidence type="ECO:0000256" key="3">
    <source>
        <dbReference type="ARBA" id="ARBA00022801"/>
    </source>
</evidence>
<dbReference type="NCBIfam" id="TIGR00685">
    <property type="entry name" value="T6PP"/>
    <property type="match status" value="1"/>
</dbReference>
<comment type="pathway">
    <text evidence="1 4">Glycan biosynthesis; trehalose biosynthesis.</text>
</comment>
<gene>
    <name evidence="5" type="primary">otsB</name>
    <name evidence="5" type="ORF">G3576_25080</name>
</gene>
<reference evidence="5 6" key="1">
    <citation type="submission" date="2020-02" db="EMBL/GenBank/DDBJ databases">
        <authorList>
            <person name="Kim H.M."/>
            <person name="Jeon C.O."/>
        </authorList>
    </citation>
    <scope>NUCLEOTIDE SEQUENCE [LARGE SCALE GENOMIC DNA]</scope>
    <source>
        <strain evidence="5 6">PeD5</strain>
    </source>
</reference>
<dbReference type="InterPro" id="IPR006379">
    <property type="entry name" value="HAD-SF_hydro_IIB"/>
</dbReference>
<dbReference type="Gene3D" id="3.30.70.1020">
    <property type="entry name" value="Trehalose-6-phosphate phosphatase related protein, domain 2"/>
    <property type="match status" value="1"/>
</dbReference>
<dbReference type="Proteomes" id="UP000475385">
    <property type="component" value="Unassembled WGS sequence"/>
</dbReference>
<name>A0A6M1LS94_9PROT</name>
<dbReference type="RefSeq" id="WP_164697231.1">
    <property type="nucleotide sequence ID" value="NZ_JAAIKB010000014.1"/>
</dbReference>
<dbReference type="InterPro" id="IPR036412">
    <property type="entry name" value="HAD-like_sf"/>
</dbReference>
<dbReference type="InterPro" id="IPR003337">
    <property type="entry name" value="Trehalose_PPase"/>
</dbReference>
<dbReference type="GO" id="GO:0004805">
    <property type="term" value="F:trehalose-phosphatase activity"/>
    <property type="evidence" value="ECO:0007669"/>
    <property type="project" value="UniProtKB-EC"/>
</dbReference>
<evidence type="ECO:0000256" key="1">
    <source>
        <dbReference type="ARBA" id="ARBA00005199"/>
    </source>
</evidence>
<dbReference type="Gene3D" id="3.40.50.1000">
    <property type="entry name" value="HAD superfamily/HAD-like"/>
    <property type="match status" value="1"/>
</dbReference>